<dbReference type="PANTHER" id="PTHR24235:SF16">
    <property type="entry name" value="NEUROPEPTIDE Y RECEPTOR TYPE 6-RELATED"/>
    <property type="match status" value="1"/>
</dbReference>
<dbReference type="InterPro" id="IPR000276">
    <property type="entry name" value="GPCR_Rhodpsn"/>
</dbReference>
<dbReference type="Pfam" id="PF00001">
    <property type="entry name" value="7tm_1"/>
    <property type="match status" value="1"/>
</dbReference>
<name>A0AAD8FYX7_ACIOX</name>
<dbReference type="GO" id="GO:0043005">
    <property type="term" value="C:neuron projection"/>
    <property type="evidence" value="ECO:0007669"/>
    <property type="project" value="TreeGrafter"/>
</dbReference>
<protein>
    <submittedName>
        <fullName evidence="18">Neuropeptide Y receptor type 6-like</fullName>
    </submittedName>
</protein>
<keyword evidence="8 16" id="KW-0472">Membrane</keyword>
<comment type="similarity">
    <text evidence="2 15">Belongs to the G-protein coupled receptor 1 family.</text>
</comment>
<dbReference type="Proteomes" id="UP001230051">
    <property type="component" value="Unassembled WGS sequence"/>
</dbReference>
<organism evidence="18 19">
    <name type="scientific">Acipenser oxyrinchus oxyrinchus</name>
    <dbReference type="NCBI Taxonomy" id="40147"/>
    <lineage>
        <taxon>Eukaryota</taxon>
        <taxon>Metazoa</taxon>
        <taxon>Chordata</taxon>
        <taxon>Craniata</taxon>
        <taxon>Vertebrata</taxon>
        <taxon>Euteleostomi</taxon>
        <taxon>Actinopterygii</taxon>
        <taxon>Chondrostei</taxon>
        <taxon>Acipenseriformes</taxon>
        <taxon>Acipenseridae</taxon>
        <taxon>Acipenser</taxon>
    </lineage>
</organism>
<evidence type="ECO:0000256" key="1">
    <source>
        <dbReference type="ARBA" id="ARBA00004651"/>
    </source>
</evidence>
<dbReference type="Gene3D" id="1.20.1070.10">
    <property type="entry name" value="Rhodopsin 7-helix transmembrane proteins"/>
    <property type="match status" value="1"/>
</dbReference>
<evidence type="ECO:0000256" key="5">
    <source>
        <dbReference type="ARBA" id="ARBA00022692"/>
    </source>
</evidence>
<dbReference type="GO" id="GO:0042923">
    <property type="term" value="F:neuropeptide binding"/>
    <property type="evidence" value="ECO:0007669"/>
    <property type="project" value="TreeGrafter"/>
</dbReference>
<comment type="subcellular location">
    <subcellularLocation>
        <location evidence="1">Cell membrane</location>
        <topology evidence="1">Multi-pass membrane protein</topology>
    </subcellularLocation>
</comment>
<dbReference type="PRINTS" id="PR01012">
    <property type="entry name" value="NRPEPTIDEYR"/>
</dbReference>
<dbReference type="EMBL" id="JAGXEW010000019">
    <property type="protein sequence ID" value="KAK1161283.1"/>
    <property type="molecule type" value="Genomic_DNA"/>
</dbReference>
<evidence type="ECO:0000256" key="9">
    <source>
        <dbReference type="ARBA" id="ARBA00023139"/>
    </source>
</evidence>
<keyword evidence="12" id="KW-0325">Glycoprotein</keyword>
<keyword evidence="14" id="KW-0449">Lipoprotein</keyword>
<feature type="transmembrane region" description="Helical" evidence="16">
    <location>
        <begin position="158"/>
        <end position="178"/>
    </location>
</feature>
<dbReference type="InterPro" id="IPR017452">
    <property type="entry name" value="GPCR_Rhodpsn_7TM"/>
</dbReference>
<evidence type="ECO:0000313" key="19">
    <source>
        <dbReference type="Proteomes" id="UP001230051"/>
    </source>
</evidence>
<evidence type="ECO:0000256" key="4">
    <source>
        <dbReference type="ARBA" id="ARBA00022553"/>
    </source>
</evidence>
<gene>
    <name evidence="18" type="primary">Npy6r</name>
    <name evidence="18" type="ORF">AOXY_G20232</name>
</gene>
<keyword evidence="7 15" id="KW-0297">G-protein coupled receptor</keyword>
<accession>A0AAD8FYX7</accession>
<evidence type="ECO:0000256" key="3">
    <source>
        <dbReference type="ARBA" id="ARBA00022475"/>
    </source>
</evidence>
<comment type="caution">
    <text evidence="18">The sequence shown here is derived from an EMBL/GenBank/DDBJ whole genome shotgun (WGS) entry which is preliminary data.</text>
</comment>
<dbReference type="PRINTS" id="PR00237">
    <property type="entry name" value="GPCRRHODOPSN"/>
</dbReference>
<keyword evidence="10" id="KW-1015">Disulfide bond</keyword>
<evidence type="ECO:0000256" key="14">
    <source>
        <dbReference type="ARBA" id="ARBA00023288"/>
    </source>
</evidence>
<dbReference type="PROSITE" id="PS50262">
    <property type="entry name" value="G_PROTEIN_RECEP_F1_2"/>
    <property type="match status" value="1"/>
</dbReference>
<evidence type="ECO:0000256" key="16">
    <source>
        <dbReference type="SAM" id="Phobius"/>
    </source>
</evidence>
<feature type="domain" description="G-protein coupled receptors family 1 profile" evidence="17">
    <location>
        <begin position="59"/>
        <end position="324"/>
    </location>
</feature>
<feature type="transmembrane region" description="Helical" evidence="16">
    <location>
        <begin position="213"/>
        <end position="236"/>
    </location>
</feature>
<keyword evidence="13 15" id="KW-0807">Transducer</keyword>
<dbReference type="GO" id="GO:0005886">
    <property type="term" value="C:plasma membrane"/>
    <property type="evidence" value="ECO:0007669"/>
    <property type="project" value="UniProtKB-SubCell"/>
</dbReference>
<reference evidence="18" key="1">
    <citation type="submission" date="2022-02" db="EMBL/GenBank/DDBJ databases">
        <title>Atlantic sturgeon de novo genome assembly.</title>
        <authorList>
            <person name="Stock M."/>
            <person name="Klopp C."/>
            <person name="Guiguen Y."/>
            <person name="Cabau C."/>
            <person name="Parinello H."/>
            <person name="Santidrian Yebra-Pimentel E."/>
            <person name="Kuhl H."/>
            <person name="Dirks R.P."/>
            <person name="Guessner J."/>
            <person name="Wuertz S."/>
            <person name="Du K."/>
            <person name="Schartl M."/>
        </authorList>
    </citation>
    <scope>NUCLEOTIDE SEQUENCE</scope>
    <source>
        <strain evidence="18">STURGEONOMICS-FGT-2020</strain>
        <tissue evidence="18">Whole blood</tissue>
    </source>
</reference>
<evidence type="ECO:0000259" key="17">
    <source>
        <dbReference type="PROSITE" id="PS50262"/>
    </source>
</evidence>
<keyword evidence="11 15" id="KW-0675">Receptor</keyword>
<dbReference type="PANTHER" id="PTHR24235">
    <property type="entry name" value="NEUROPEPTIDE Y RECEPTOR"/>
    <property type="match status" value="1"/>
</dbReference>
<dbReference type="FunFam" id="1.20.1070.10:FF:000062">
    <property type="entry name" value="Neuropeptide Y receptor type 1"/>
    <property type="match status" value="1"/>
</dbReference>
<feature type="transmembrane region" description="Helical" evidence="16">
    <location>
        <begin position="302"/>
        <end position="327"/>
    </location>
</feature>
<dbReference type="SUPFAM" id="SSF81321">
    <property type="entry name" value="Family A G protein-coupled receptor-like"/>
    <property type="match status" value="1"/>
</dbReference>
<dbReference type="AlphaFoldDB" id="A0AAD8FYX7"/>
<evidence type="ECO:0000256" key="6">
    <source>
        <dbReference type="ARBA" id="ARBA00022989"/>
    </source>
</evidence>
<evidence type="ECO:0000256" key="7">
    <source>
        <dbReference type="ARBA" id="ARBA00023040"/>
    </source>
</evidence>
<feature type="transmembrane region" description="Helical" evidence="16">
    <location>
        <begin position="39"/>
        <end position="67"/>
    </location>
</feature>
<evidence type="ECO:0000256" key="15">
    <source>
        <dbReference type="RuleBase" id="RU000688"/>
    </source>
</evidence>
<proteinExistence type="inferred from homology"/>
<evidence type="ECO:0000256" key="12">
    <source>
        <dbReference type="ARBA" id="ARBA00023180"/>
    </source>
</evidence>
<keyword evidence="5 15" id="KW-0812">Transmembrane</keyword>
<dbReference type="GO" id="GO:0004983">
    <property type="term" value="F:neuropeptide Y receptor activity"/>
    <property type="evidence" value="ECO:0007669"/>
    <property type="project" value="InterPro"/>
</dbReference>
<evidence type="ECO:0000313" key="18">
    <source>
        <dbReference type="EMBL" id="KAK1161283.1"/>
    </source>
</evidence>
<keyword evidence="4" id="KW-0597">Phosphoprotein</keyword>
<keyword evidence="19" id="KW-1185">Reference proteome</keyword>
<evidence type="ECO:0000256" key="11">
    <source>
        <dbReference type="ARBA" id="ARBA00023170"/>
    </source>
</evidence>
<evidence type="ECO:0000256" key="8">
    <source>
        <dbReference type="ARBA" id="ARBA00023136"/>
    </source>
</evidence>
<evidence type="ECO:0000256" key="13">
    <source>
        <dbReference type="ARBA" id="ARBA00023224"/>
    </source>
</evidence>
<feature type="transmembrane region" description="Helical" evidence="16">
    <location>
        <begin position="117"/>
        <end position="138"/>
    </location>
</feature>
<keyword evidence="3" id="KW-1003">Cell membrane</keyword>
<feature type="transmembrane region" description="Helical" evidence="16">
    <location>
        <begin position="268"/>
        <end position="290"/>
    </location>
</feature>
<sequence>MGDITHGTNESFSNWTAIGSFNSSSWRPHFSDYDCQPSLYILLVLVVAYSVVTVVGLFGNLCLIIIIQRQKETHNVTNILIANLSLSDVLICIMCIPFTVVYTLMDHWVFGEPMCKVSSFIQCMSVSVSIFSLVLIAIERYQLIVNPRGWKPNISHAYWGIVLIWIASATLSVPFLVFHHLTDEPFKNLTAHSSFYRDKYACTDDWPSEGDRLGFTTCLLVVQYFAPLCFIFVCYLKIFVCLRRRGGMVDRLRENETRASESKRINMMLISIVVAFAVCWLPLNIFNIIFDWNHEVLLNCHHNLVFTLCHLVAMLSTCINPVFYGFLNKNFQKDFNTMLRQCWCKAEQEEYENIGLSNMLTDVSKASLKLHNAPPNS</sequence>
<keyword evidence="6 16" id="KW-1133">Transmembrane helix</keyword>
<dbReference type="InterPro" id="IPR000351">
    <property type="entry name" value="NPY1_rcpt"/>
</dbReference>
<dbReference type="PRINTS" id="PR01013">
    <property type="entry name" value="NRPEPTIDEY1R"/>
</dbReference>
<dbReference type="InterPro" id="IPR000611">
    <property type="entry name" value="NPY_rcpt"/>
</dbReference>
<dbReference type="PROSITE" id="PS00237">
    <property type="entry name" value="G_PROTEIN_RECEP_F1_1"/>
    <property type="match status" value="1"/>
</dbReference>
<keyword evidence="9" id="KW-0564">Palmitate</keyword>
<evidence type="ECO:0000256" key="2">
    <source>
        <dbReference type="ARBA" id="ARBA00010663"/>
    </source>
</evidence>
<dbReference type="CDD" id="cd15396">
    <property type="entry name" value="7tmA_NPY6R"/>
    <property type="match status" value="1"/>
</dbReference>
<feature type="transmembrane region" description="Helical" evidence="16">
    <location>
        <begin position="79"/>
        <end position="105"/>
    </location>
</feature>
<evidence type="ECO:0000256" key="10">
    <source>
        <dbReference type="ARBA" id="ARBA00023157"/>
    </source>
</evidence>